<dbReference type="CDD" id="cd00293">
    <property type="entry name" value="USP-like"/>
    <property type="match status" value="1"/>
</dbReference>
<evidence type="ECO:0000313" key="4">
    <source>
        <dbReference type="Proteomes" id="UP000199062"/>
    </source>
</evidence>
<dbReference type="EMBL" id="FOZK01000001">
    <property type="protein sequence ID" value="SFR93259.1"/>
    <property type="molecule type" value="Genomic_DNA"/>
</dbReference>
<dbReference type="InterPro" id="IPR006015">
    <property type="entry name" value="Universal_stress_UspA"/>
</dbReference>
<evidence type="ECO:0000313" key="3">
    <source>
        <dbReference type="EMBL" id="SFR93259.1"/>
    </source>
</evidence>
<feature type="domain" description="UspA" evidence="2">
    <location>
        <begin position="1"/>
        <end position="142"/>
    </location>
</feature>
<protein>
    <submittedName>
        <fullName evidence="3">Nucleotide-binding universal stress protein, UspA family</fullName>
    </submittedName>
</protein>
<reference evidence="3 4" key="1">
    <citation type="submission" date="2016-10" db="EMBL/GenBank/DDBJ databases">
        <authorList>
            <person name="de Groot N.N."/>
        </authorList>
    </citation>
    <scope>NUCLEOTIDE SEQUENCE [LARGE SCALE GENOMIC DNA]</scope>
    <source>
        <strain evidence="3 4">CGMCC 1.10457</strain>
    </source>
</reference>
<evidence type="ECO:0000256" key="1">
    <source>
        <dbReference type="ARBA" id="ARBA00008791"/>
    </source>
</evidence>
<dbReference type="PANTHER" id="PTHR46268:SF24">
    <property type="entry name" value="UNIVERSAL STRESS PROTEIN"/>
    <property type="match status" value="1"/>
</dbReference>
<accession>A0A1I6KPS6</accession>
<sequence>MAKRILVPVDGSEQAHQASDFVVGEFPDATLVLLHVINPAEAGYSAQASIPSFSEEWYEREKEQAESLFDEIEAEAESAGLAVERVVEVGKPTRTIVEYAREHDIDQIVMGSHGRSGMSRILLGSVAENVVRRSPVPVTVTR</sequence>
<proteinExistence type="inferred from homology"/>
<dbReference type="Gene3D" id="3.40.50.620">
    <property type="entry name" value="HUPs"/>
    <property type="match status" value="1"/>
</dbReference>
<evidence type="ECO:0000259" key="2">
    <source>
        <dbReference type="Pfam" id="PF00582"/>
    </source>
</evidence>
<dbReference type="PRINTS" id="PR01438">
    <property type="entry name" value="UNVRSLSTRESS"/>
</dbReference>
<dbReference type="RefSeq" id="WP_089814909.1">
    <property type="nucleotide sequence ID" value="NZ_FOZK01000001.1"/>
</dbReference>
<dbReference type="InterPro" id="IPR014729">
    <property type="entry name" value="Rossmann-like_a/b/a_fold"/>
</dbReference>
<dbReference type="SUPFAM" id="SSF52402">
    <property type="entry name" value="Adenine nucleotide alpha hydrolases-like"/>
    <property type="match status" value="1"/>
</dbReference>
<gene>
    <name evidence="3" type="ORF">SAMN05216559_1254</name>
</gene>
<organism evidence="3 4">
    <name type="scientific">Halomicrobium zhouii</name>
    <dbReference type="NCBI Taxonomy" id="767519"/>
    <lineage>
        <taxon>Archaea</taxon>
        <taxon>Methanobacteriati</taxon>
        <taxon>Methanobacteriota</taxon>
        <taxon>Stenosarchaea group</taxon>
        <taxon>Halobacteria</taxon>
        <taxon>Halobacteriales</taxon>
        <taxon>Haloarculaceae</taxon>
        <taxon>Halomicrobium</taxon>
    </lineage>
</organism>
<name>A0A1I6KPS6_9EURY</name>
<dbReference type="OrthoDB" id="105697at2157"/>
<dbReference type="PANTHER" id="PTHR46268">
    <property type="entry name" value="STRESS RESPONSE PROTEIN NHAX"/>
    <property type="match status" value="1"/>
</dbReference>
<keyword evidence="4" id="KW-1185">Reference proteome</keyword>
<comment type="similarity">
    <text evidence="1">Belongs to the universal stress protein A family.</text>
</comment>
<dbReference type="InterPro" id="IPR006016">
    <property type="entry name" value="UspA"/>
</dbReference>
<dbReference type="Proteomes" id="UP000199062">
    <property type="component" value="Unassembled WGS sequence"/>
</dbReference>
<dbReference type="Pfam" id="PF00582">
    <property type="entry name" value="Usp"/>
    <property type="match status" value="1"/>
</dbReference>
<dbReference type="AlphaFoldDB" id="A0A1I6KPS6"/>